<dbReference type="GO" id="GO:0005507">
    <property type="term" value="F:copper ion binding"/>
    <property type="evidence" value="ECO:0007669"/>
    <property type="project" value="InterPro"/>
</dbReference>
<dbReference type="GO" id="GO:0008131">
    <property type="term" value="F:primary methylamine oxidase activity"/>
    <property type="evidence" value="ECO:0007669"/>
    <property type="project" value="InterPro"/>
</dbReference>
<dbReference type="SUPFAM" id="SSF49998">
    <property type="entry name" value="Amine oxidase catalytic domain"/>
    <property type="match status" value="1"/>
</dbReference>
<name>A0A3B0VE29_9ZZZZ</name>
<protein>
    <submittedName>
        <fullName evidence="1">Uncharacterized protein</fullName>
    </submittedName>
</protein>
<dbReference type="InterPro" id="IPR036460">
    <property type="entry name" value="Cu_amine_oxidase_C_sf"/>
</dbReference>
<reference evidence="1" key="1">
    <citation type="submission" date="2018-06" db="EMBL/GenBank/DDBJ databases">
        <authorList>
            <person name="Zhirakovskaya E."/>
        </authorList>
    </citation>
    <scope>NUCLEOTIDE SEQUENCE</scope>
</reference>
<organism evidence="1">
    <name type="scientific">hydrothermal vent metagenome</name>
    <dbReference type="NCBI Taxonomy" id="652676"/>
    <lineage>
        <taxon>unclassified sequences</taxon>
        <taxon>metagenomes</taxon>
        <taxon>ecological metagenomes</taxon>
    </lineage>
</organism>
<accession>A0A3B0VE29</accession>
<dbReference type="GO" id="GO:0009308">
    <property type="term" value="P:amine metabolic process"/>
    <property type="evidence" value="ECO:0007669"/>
    <property type="project" value="InterPro"/>
</dbReference>
<dbReference type="EMBL" id="UOEW01000209">
    <property type="protein sequence ID" value="VAW38583.1"/>
    <property type="molecule type" value="Genomic_DNA"/>
</dbReference>
<evidence type="ECO:0000313" key="1">
    <source>
        <dbReference type="EMBL" id="VAW38583.1"/>
    </source>
</evidence>
<dbReference type="GO" id="GO:0048038">
    <property type="term" value="F:quinone binding"/>
    <property type="evidence" value="ECO:0007669"/>
    <property type="project" value="InterPro"/>
</dbReference>
<dbReference type="AlphaFoldDB" id="A0A3B0VE29"/>
<proteinExistence type="predicted"/>
<sequence>AYAARVKQSLLADPSILPIKQSQLNDAERLAQNIVFANKHFSQYSKHPQSKLPLRNEIMTIRKLLAADLDINNKTKVKPCEKHDCYRIEMYNFFFNMSIVAIVDIVDKKVLSINNYSATQPDLNQQLIQLAIEIAKNSELVQQELGTNFKTEPTMSEIKTALNNSRCERSHHLCVAPTFVVADRALWAIVDLTDGDLVGVRWTELGTSGPPIEVTERQLENEFVFSEFCEKSRHYQQGDWQFDYQITPSDGIELTDIKYQNNMVMKSAKLLDWHVSYSTREDFGYSDAIGCPLFSSAVVIAYEGPKVEDITIENQKEGFAFIQDFRQPPWPTPCNYRYEQRFEFYSDGRFRVAAADYGRGCGTDGTYRPVLRMDIEVAKDGNEIFSQYNGSIWQQWHEEQWHLQSEQTQYTKQGYLFKIANAQNQGFYIEPNRGQFNDGSLGDFAFSYISVKHADKDEGKNDMVTMGSCCNKDFRQGPEQFITPAESLEKKNLVLWYVPQIKNNGNAGEEYCWADTIVEYGIKKIKVWPCFAGPMFHPIK</sequence>
<gene>
    <name evidence="1" type="ORF">MNBD_GAMMA01-1773</name>
</gene>
<feature type="non-terminal residue" evidence="1">
    <location>
        <position position="1"/>
    </location>
</feature>